<dbReference type="AlphaFoldDB" id="A0A8J6N6U9"/>
<dbReference type="Pfam" id="PF10865">
    <property type="entry name" value="DUF2703"/>
    <property type="match status" value="1"/>
</dbReference>
<proteinExistence type="predicted"/>
<dbReference type="Proteomes" id="UP000599024">
    <property type="component" value="Unassembled WGS sequence"/>
</dbReference>
<dbReference type="EMBL" id="JACNLK010000003">
    <property type="protein sequence ID" value="MBC8207554.1"/>
    <property type="molecule type" value="Genomic_DNA"/>
</dbReference>
<organism evidence="1 2">
    <name type="scientific">Candidatus Desulfatifera sulfidica</name>
    <dbReference type="NCBI Taxonomy" id="2841691"/>
    <lineage>
        <taxon>Bacteria</taxon>
        <taxon>Pseudomonadati</taxon>
        <taxon>Thermodesulfobacteriota</taxon>
        <taxon>Desulfobulbia</taxon>
        <taxon>Desulfobulbales</taxon>
        <taxon>Desulfobulbaceae</taxon>
        <taxon>Candidatus Desulfatifera</taxon>
    </lineage>
</organism>
<dbReference type="InterPro" id="IPR021219">
    <property type="entry name" value="DUF2703"/>
</dbReference>
<feature type="non-terminal residue" evidence="1">
    <location>
        <position position="50"/>
    </location>
</feature>
<name>A0A8J6N6U9_9BACT</name>
<sequence length="50" mass="5666">MEPTTVRKEKRLLLSWQRLVVDNGRTCPRCQATGDGVRQVAERLREALAG</sequence>
<evidence type="ECO:0000313" key="2">
    <source>
        <dbReference type="Proteomes" id="UP000599024"/>
    </source>
</evidence>
<gene>
    <name evidence="1" type="ORF">H8E79_00070</name>
</gene>
<reference evidence="1 2" key="1">
    <citation type="submission" date="2020-08" db="EMBL/GenBank/DDBJ databases">
        <title>Bridging the membrane lipid divide: bacteria of the FCB group superphylum have the potential to synthesize archaeal ether lipids.</title>
        <authorList>
            <person name="Villanueva L."/>
            <person name="Von Meijenfeldt F.A.B."/>
            <person name="Westbye A.B."/>
            <person name="Yadav S."/>
            <person name="Hopmans E.C."/>
            <person name="Dutilh B.E."/>
            <person name="Sinninghe Damste J.S."/>
        </authorList>
    </citation>
    <scope>NUCLEOTIDE SEQUENCE [LARGE SCALE GENOMIC DNA]</scope>
    <source>
        <strain evidence="1">NIOZ-UU81</strain>
    </source>
</reference>
<evidence type="ECO:0000313" key="1">
    <source>
        <dbReference type="EMBL" id="MBC8207554.1"/>
    </source>
</evidence>
<protein>
    <submittedName>
        <fullName evidence="1">DUF2703 domain-containing protein</fullName>
    </submittedName>
</protein>
<comment type="caution">
    <text evidence="1">The sequence shown here is derived from an EMBL/GenBank/DDBJ whole genome shotgun (WGS) entry which is preliminary data.</text>
</comment>
<accession>A0A8J6N6U9</accession>